<sequence length="123" mass="13734">MVNKLFSTQIGRNKEIYADDMLINIREMGDYETNLRESFNSLQRHKLLLNSDKCIFGVSSGKINGIPDHPERDRAKSRQDSSGVGHGESEDPERGSAPDGKDSSPDPGHIPLWGSDFALLQRH</sequence>
<comment type="caution">
    <text evidence="2">The sequence shown here is derived from an EMBL/GenBank/DDBJ whole genome shotgun (WGS) entry which is preliminary data.</text>
</comment>
<organism evidence="2 3">
    <name type="scientific">Lithospermum erythrorhizon</name>
    <name type="common">Purple gromwell</name>
    <name type="synonym">Lithospermum officinale var. erythrorhizon</name>
    <dbReference type="NCBI Taxonomy" id="34254"/>
    <lineage>
        <taxon>Eukaryota</taxon>
        <taxon>Viridiplantae</taxon>
        <taxon>Streptophyta</taxon>
        <taxon>Embryophyta</taxon>
        <taxon>Tracheophyta</taxon>
        <taxon>Spermatophyta</taxon>
        <taxon>Magnoliopsida</taxon>
        <taxon>eudicotyledons</taxon>
        <taxon>Gunneridae</taxon>
        <taxon>Pentapetalae</taxon>
        <taxon>asterids</taxon>
        <taxon>lamiids</taxon>
        <taxon>Boraginales</taxon>
        <taxon>Boraginaceae</taxon>
        <taxon>Boraginoideae</taxon>
        <taxon>Lithospermeae</taxon>
        <taxon>Lithospermum</taxon>
    </lineage>
</organism>
<gene>
    <name evidence="2" type="ORF">LIER_31548</name>
</gene>
<protein>
    <recommendedName>
        <fullName evidence="4">Reverse transcriptase domain-containing protein</fullName>
    </recommendedName>
</protein>
<proteinExistence type="predicted"/>
<dbReference type="InterPro" id="IPR043502">
    <property type="entry name" value="DNA/RNA_pol_sf"/>
</dbReference>
<keyword evidence="3" id="KW-1185">Reference proteome</keyword>
<feature type="compositionally biased region" description="Basic and acidic residues" evidence="1">
    <location>
        <begin position="68"/>
        <end position="79"/>
    </location>
</feature>
<dbReference type="AlphaFoldDB" id="A0AAV3RUG4"/>
<reference evidence="2 3" key="1">
    <citation type="submission" date="2024-01" db="EMBL/GenBank/DDBJ databases">
        <title>The complete chloroplast genome sequence of Lithospermum erythrorhizon: insights into the phylogenetic relationship among Boraginaceae species and the maternal lineages of purple gromwells.</title>
        <authorList>
            <person name="Okada T."/>
            <person name="Watanabe K."/>
        </authorList>
    </citation>
    <scope>NUCLEOTIDE SEQUENCE [LARGE SCALE GENOMIC DNA]</scope>
</reference>
<evidence type="ECO:0000313" key="2">
    <source>
        <dbReference type="EMBL" id="GAA0184260.1"/>
    </source>
</evidence>
<evidence type="ECO:0000313" key="3">
    <source>
        <dbReference type="Proteomes" id="UP001454036"/>
    </source>
</evidence>
<evidence type="ECO:0008006" key="4">
    <source>
        <dbReference type="Google" id="ProtNLM"/>
    </source>
</evidence>
<dbReference type="EMBL" id="BAABME010011768">
    <property type="protein sequence ID" value="GAA0184260.1"/>
    <property type="molecule type" value="Genomic_DNA"/>
</dbReference>
<dbReference type="Proteomes" id="UP001454036">
    <property type="component" value="Unassembled WGS sequence"/>
</dbReference>
<feature type="region of interest" description="Disordered" evidence="1">
    <location>
        <begin position="57"/>
        <end position="123"/>
    </location>
</feature>
<name>A0AAV3RUG4_LITER</name>
<dbReference type="SUPFAM" id="SSF56672">
    <property type="entry name" value="DNA/RNA polymerases"/>
    <property type="match status" value="1"/>
</dbReference>
<dbReference type="Gene3D" id="3.30.70.270">
    <property type="match status" value="1"/>
</dbReference>
<evidence type="ECO:0000256" key="1">
    <source>
        <dbReference type="SAM" id="MobiDB-lite"/>
    </source>
</evidence>
<accession>A0AAV3RUG4</accession>
<dbReference type="InterPro" id="IPR043128">
    <property type="entry name" value="Rev_trsase/Diguanyl_cyclase"/>
</dbReference>
<feature type="compositionally biased region" description="Basic and acidic residues" evidence="1">
    <location>
        <begin position="87"/>
        <end position="104"/>
    </location>
</feature>